<evidence type="ECO:0000259" key="26">
    <source>
        <dbReference type="PROSITE" id="PS50203"/>
    </source>
</evidence>
<keyword evidence="20" id="KW-0325">Glycoprotein</keyword>
<feature type="domain" description="EF-hand" evidence="27">
    <location>
        <begin position="1912"/>
        <end position="1947"/>
    </location>
</feature>
<evidence type="ECO:0000259" key="25">
    <source>
        <dbReference type="PROSITE" id="PS50060"/>
    </source>
</evidence>
<dbReference type="InterPro" id="IPR002048">
    <property type="entry name" value="EF_hand_dom"/>
</dbReference>
<keyword evidence="16" id="KW-0472">Membrane</keyword>
<dbReference type="InterPro" id="IPR023415">
    <property type="entry name" value="LDLR_class-A_CS"/>
</dbReference>
<dbReference type="SUPFAM" id="SSF49758">
    <property type="entry name" value="Calpain large subunit, middle domain (domain III)"/>
    <property type="match status" value="1"/>
</dbReference>
<feature type="active site" evidence="21 23">
    <location>
        <position position="1534"/>
    </location>
</feature>
<evidence type="ECO:0000256" key="20">
    <source>
        <dbReference type="ARBA" id="ARBA00023180"/>
    </source>
</evidence>
<dbReference type="PROSITE" id="PS01209">
    <property type="entry name" value="LDLRA_1"/>
    <property type="match status" value="1"/>
</dbReference>
<dbReference type="FunFam" id="2.60.120.380:FF:000002">
    <property type="entry name" value="calpain-3 isoform X1"/>
    <property type="match status" value="1"/>
</dbReference>
<dbReference type="CDD" id="cd16196">
    <property type="entry name" value="EFh_PEF_CalpA_B"/>
    <property type="match status" value="1"/>
</dbReference>
<dbReference type="Gene3D" id="3.90.70.10">
    <property type="entry name" value="Cysteine proteinases"/>
    <property type="match status" value="1"/>
</dbReference>
<dbReference type="Gene3D" id="4.10.400.10">
    <property type="entry name" value="Low-density Lipoprotein Receptor"/>
    <property type="match status" value="1"/>
</dbReference>
<dbReference type="PROSITE" id="PS00018">
    <property type="entry name" value="EF_HAND_1"/>
    <property type="match status" value="1"/>
</dbReference>
<dbReference type="Pfam" id="PF00057">
    <property type="entry name" value="Ldl_recept_a"/>
    <property type="match status" value="1"/>
</dbReference>
<feature type="domain" description="MAM" evidence="25">
    <location>
        <begin position="215"/>
        <end position="392"/>
    </location>
</feature>
<dbReference type="Gene3D" id="2.60.120.200">
    <property type="match status" value="2"/>
</dbReference>
<dbReference type="GO" id="GO:0005737">
    <property type="term" value="C:cytoplasm"/>
    <property type="evidence" value="ECO:0007669"/>
    <property type="project" value="UniProtKB-ARBA"/>
</dbReference>
<feature type="compositionally biased region" description="Basic and acidic residues" evidence="24">
    <location>
        <begin position="1002"/>
        <end position="1017"/>
    </location>
</feature>
<feature type="disulfide bond" evidence="22">
    <location>
        <begin position="173"/>
        <end position="185"/>
    </location>
</feature>
<dbReference type="InterPro" id="IPR055163">
    <property type="entry name" value="ALK/LTK-like_GRD"/>
</dbReference>
<evidence type="ECO:0000256" key="16">
    <source>
        <dbReference type="ARBA" id="ARBA00023136"/>
    </source>
</evidence>
<evidence type="ECO:0000256" key="3">
    <source>
        <dbReference type="ARBA" id="ARBA00011902"/>
    </source>
</evidence>
<evidence type="ECO:0000256" key="13">
    <source>
        <dbReference type="ARBA" id="ARBA00022837"/>
    </source>
</evidence>
<evidence type="ECO:0000256" key="18">
    <source>
        <dbReference type="ARBA" id="ARBA00023157"/>
    </source>
</evidence>
<keyword evidence="6" id="KW-0808">Transferase</keyword>
<dbReference type="SUPFAM" id="SSF57424">
    <property type="entry name" value="LDL receptor-like module"/>
    <property type="match status" value="1"/>
</dbReference>
<evidence type="ECO:0000256" key="12">
    <source>
        <dbReference type="ARBA" id="ARBA00022807"/>
    </source>
</evidence>
<dbReference type="InterPro" id="IPR036213">
    <property type="entry name" value="Calpain_III_sf"/>
</dbReference>
<dbReference type="PANTHER" id="PTHR10183">
    <property type="entry name" value="CALPAIN"/>
    <property type="match status" value="1"/>
</dbReference>
<evidence type="ECO:0000313" key="28">
    <source>
        <dbReference type="EMBL" id="TGZ49056.1"/>
    </source>
</evidence>
<evidence type="ECO:0000256" key="10">
    <source>
        <dbReference type="ARBA" id="ARBA00022777"/>
    </source>
</evidence>
<feature type="active site" evidence="21 23">
    <location>
        <position position="1350"/>
    </location>
</feature>
<keyword evidence="13" id="KW-0106">Calcium</keyword>
<dbReference type="SUPFAM" id="SSF47473">
    <property type="entry name" value="EF-hand"/>
    <property type="match status" value="1"/>
</dbReference>
<dbReference type="InterPro" id="IPR022684">
    <property type="entry name" value="Calpain_cysteine_protease"/>
</dbReference>
<dbReference type="SMART" id="SM00054">
    <property type="entry name" value="EFh"/>
    <property type="match status" value="2"/>
</dbReference>
<dbReference type="PROSITE" id="PS50203">
    <property type="entry name" value="CALPAIN_CAT"/>
    <property type="match status" value="1"/>
</dbReference>
<evidence type="ECO:0000256" key="9">
    <source>
        <dbReference type="ARBA" id="ARBA00022741"/>
    </source>
</evidence>
<evidence type="ECO:0000256" key="22">
    <source>
        <dbReference type="PROSITE-ProRule" id="PRU00124"/>
    </source>
</evidence>
<evidence type="ECO:0000256" key="23">
    <source>
        <dbReference type="PROSITE-ProRule" id="PRU00239"/>
    </source>
</evidence>
<evidence type="ECO:0000259" key="27">
    <source>
        <dbReference type="PROSITE" id="PS50222"/>
    </source>
</evidence>
<evidence type="ECO:0000256" key="14">
    <source>
        <dbReference type="ARBA" id="ARBA00022840"/>
    </source>
</evidence>
<dbReference type="InterPro" id="IPR022683">
    <property type="entry name" value="Calpain_III"/>
</dbReference>
<dbReference type="PRINTS" id="PR00704">
    <property type="entry name" value="CALPAIN"/>
</dbReference>
<dbReference type="Gene3D" id="1.10.238.10">
    <property type="entry name" value="EF-hand"/>
    <property type="match status" value="1"/>
</dbReference>
<feature type="domain" description="MAM" evidence="25">
    <location>
        <begin position="17"/>
        <end position="167"/>
    </location>
</feature>
<dbReference type="SUPFAM" id="SSF49899">
    <property type="entry name" value="Concanavalin A-like lectins/glucanases"/>
    <property type="match status" value="2"/>
</dbReference>
<keyword evidence="11 23" id="KW-0378">Hydrolase</keyword>
<dbReference type="PROSITE" id="PS50222">
    <property type="entry name" value="EF_HAND_2"/>
    <property type="match status" value="1"/>
</dbReference>
<dbReference type="SMART" id="SM00137">
    <property type="entry name" value="MAM"/>
    <property type="match status" value="1"/>
</dbReference>
<evidence type="ECO:0000313" key="29">
    <source>
        <dbReference type="Proteomes" id="UP000310200"/>
    </source>
</evidence>
<feature type="disulfide bond" evidence="22">
    <location>
        <begin position="180"/>
        <end position="198"/>
    </location>
</feature>
<dbReference type="Gene3D" id="2.60.120.380">
    <property type="match status" value="1"/>
</dbReference>
<dbReference type="GO" id="GO:0005886">
    <property type="term" value="C:plasma membrane"/>
    <property type="evidence" value="ECO:0007669"/>
    <property type="project" value="UniProtKB-SubCell"/>
</dbReference>
<comment type="caution">
    <text evidence="28">The sequence shown here is derived from an EMBL/GenBank/DDBJ whole genome shotgun (WGS) entry which is preliminary data.</text>
</comment>
<dbReference type="GO" id="GO:0006508">
    <property type="term" value="P:proteolysis"/>
    <property type="evidence" value="ECO:0007669"/>
    <property type="project" value="UniProtKB-KW"/>
</dbReference>
<sequence length="2062" mass="232055">MDEKLLELRNSPPPQMGYCDLDTECDWDWSETQGFKKVKARSDVPKPFPRTDADNSTIGNFLWFSGKGDAQIWSKSIGRTGPRCRIEFWLYMVEMEYGFINLVIQTNSNNMSSIAVTKSGNNTATWKKISFSLRAIDQSYKLVLEVYLPYPNSSIGVDNLRLVNCFPESIEDCTKTMFRCNSGPCLNRTRVCDFTKDCVDGEDEALECDKIPANAKCNFEDGWCGWTNVPGRPLNWTRHSGPTPTERTGPNYDHTYRNATGMYAFVNMGFKHAAVKYGSRATMTSPLYNPTPPYSRDPNSPYYRSCQVRFFYHKHGAHSASLGLFLVQVKPYGNHTENLWWSYGPDNDAWHNEAIALDVKYRYHLQFEASRGYSSKGDIAVDDISLSPECFGIGVPREIVGDFDYYRPVIESEKVPMQHPDFVNETVIRITTCGATGRNGPTYEKCNNTDVEFLSPSQNEEDKMPFPLIPLNGIQRWTAPRGEYYTLIAVGARGGQGSSNIGITLGAFVRGVIELQKGDQLYFMMGQEGTNACAKNLGLKTTTCQSSDQIDLSPQQTSSKVREVKKIEFKNPGGGGGGATAIFTFKANGELEPILIAGGGGGLGLNPSMDDGLQHGRGSFPAGRLSSSPSNVSERMGGPGANWNGTKPNFQQKTWGSPLIYGGIGGLGCESGNEGHGNGGFGGGGGGCQSGGGGGGYVGGNAGHNNGNGEGGYSYASQKLTDVYFKSGVHSGPGEVFIIPAISGCGCDYRCVALDRYLSETKCLCPQGWLLSNDSKSCIMTDDSKGGHQTHLIQLLGVVIGLFTIIGICLVSYKRYQKQKALSHRRQVMFGNGTELAALRPGNVSDTMMTEFNPNYEFAGNLYSFKDLPQIPRDCITLDPDVINQPTPNFDILPICDREITIMRPDPEAECINVQSDLDGYMQPRIVDPRSVARRVDQAMGGTVYDPENEKSIEDCKLYGGNYAKSTGCRKGKFNCNTYDSGTDALEQTYSDNDHDEDRDDEDKRRIDRSDRQDSRAIHRTNNIEDCDNVDNGNNRPEDECHMTANIDNAITDRKNGNESTTTTDTNSDSLIAQSSDTPPDTTTNSSPNTRTCSPSRTIGLNANVSNVNGMVKKNTLKATLSLDPSALCRGTIPYEKITTQTQRSSTPGNLELRKLQRSATTTAIIRDTQLVELSSPMWAQDNEYSRRYYSEETLLYPVQATKDAWSTVGRYNLLSRLLRGGLSGSGDVHHPANTTFKPLKMSSYGWSREIREPEFVRQATKKVELGEKGSGFRPRGEVQDFNTLRRECLAAGRLFEDPEFPANDSSLYFSRRPDRYIEWKRPMEIADDPQLFVEGFSRFDVQQGELGDCWLLAAVANLTMHPNLFFQVMPEDQSFEENYAGIFHFRFWQYGRWVDVVIDDRLPTCRGELVYLHSAENNEFWSALLEKAYAKLHGSYEALKGGSTCEAMEDFTGGVTEMYQMDQTPPNLFNILLKAFERNSLLGCSIEPDPNVVEAETPQGLIRGHAYSITQVKNVEIHMPNRYGTIPLLRLRNPWGNEAEWNGPWSDQSPEWRFIPDHEKEELGLTFDMDGEFWMSFHDFTRHFTQLEICNLNPDSLTTDDISAGKKRWEMSVFEGEWVRGVTAGGCRNFLETFWHNPQYRITLECPDEDDDKCTVIIALMQKNRRAQRRMGADCLTIGFAIYHLEYPERLPKPLDINFFKYNASVGRSPAFINLREVTCRFKLPPGVYCIVPSTFDPNEEGEFLLRIFSENKNNMEENDEEVGIGDVDDRIINPAGGKEDQNGDNVPDEPEEDRNTEKVREFFKKLAGPDLEVDWMELKDILDFAMRKELPQSAHRSEAHTPETVEGNGSFVDTLISLLCGIVCNNEQYNKGVETQDRGFSKDICRSMVAMLDADHSGKLGFEEFKTLWNDIRKWRAVYKLYDRDESGFLSAFELRQALNSAGYRLNNHVLNILVHRYGTKDGKITFDDYIMCAVRLKTMIDIFRERDPDQTQTATFTLEEWIEKTLYSIYNMYAKLVILINFYFFEPIYLKRLYESLLYKFKSNEKKTIFINNNIYIYI</sequence>
<dbReference type="PROSITE" id="PS50068">
    <property type="entry name" value="LDLRA_2"/>
    <property type="match status" value="1"/>
</dbReference>
<dbReference type="SMART" id="SM00230">
    <property type="entry name" value="CysPc"/>
    <property type="match status" value="1"/>
</dbReference>
<dbReference type="PANTHER" id="PTHR10183:SF433">
    <property type="entry name" value="CALPAIN-A-RELATED"/>
    <property type="match status" value="1"/>
</dbReference>
<dbReference type="GO" id="GO:0005509">
    <property type="term" value="F:calcium ion binding"/>
    <property type="evidence" value="ECO:0007669"/>
    <property type="project" value="InterPro"/>
</dbReference>
<dbReference type="GO" id="GO:0004198">
    <property type="term" value="F:calcium-dependent cysteine-type endopeptidase activity"/>
    <property type="evidence" value="ECO:0007669"/>
    <property type="project" value="InterPro"/>
</dbReference>
<comment type="subcellular location">
    <subcellularLocation>
        <location evidence="1">Cell membrane</location>
        <topology evidence="1">Single-pass type I membrane protein</topology>
    </subcellularLocation>
</comment>
<evidence type="ECO:0000256" key="5">
    <source>
        <dbReference type="ARBA" id="ARBA00022670"/>
    </source>
</evidence>
<keyword evidence="12 23" id="KW-0788">Thiol protease</keyword>
<evidence type="ECO:0000256" key="17">
    <source>
        <dbReference type="ARBA" id="ARBA00023137"/>
    </source>
</evidence>
<dbReference type="InterPro" id="IPR018247">
    <property type="entry name" value="EF_Hand_1_Ca_BS"/>
</dbReference>
<comment type="caution">
    <text evidence="22">Lacks conserved residue(s) required for the propagation of feature annotation.</text>
</comment>
<evidence type="ECO:0000256" key="7">
    <source>
        <dbReference type="ARBA" id="ARBA00022692"/>
    </source>
</evidence>
<dbReference type="PROSITE" id="PS50060">
    <property type="entry name" value="MAM_2"/>
    <property type="match status" value="2"/>
</dbReference>
<dbReference type="FunFam" id="3.90.70.10:FF:000001">
    <property type="entry name" value="Calpain-1 catalytic subunit"/>
    <property type="match status" value="1"/>
</dbReference>
<evidence type="ECO:0000256" key="1">
    <source>
        <dbReference type="ARBA" id="ARBA00004251"/>
    </source>
</evidence>
<keyword evidence="4" id="KW-1003">Cell membrane</keyword>
<dbReference type="CDD" id="cd00044">
    <property type="entry name" value="CysPc"/>
    <property type="match status" value="1"/>
</dbReference>
<gene>
    <name evidence="28" type="ORF">DBV15_05971</name>
</gene>
<evidence type="ECO:0000256" key="19">
    <source>
        <dbReference type="ARBA" id="ARBA00023170"/>
    </source>
</evidence>
<dbReference type="SUPFAM" id="SSF54001">
    <property type="entry name" value="Cysteine proteinases"/>
    <property type="match status" value="1"/>
</dbReference>
<proteinExistence type="inferred from homology"/>
<keyword evidence="29" id="KW-1185">Reference proteome</keyword>
<dbReference type="CDD" id="cd00112">
    <property type="entry name" value="LDLa"/>
    <property type="match status" value="1"/>
</dbReference>
<dbReference type="GO" id="GO:0005524">
    <property type="term" value="F:ATP binding"/>
    <property type="evidence" value="ECO:0007669"/>
    <property type="project" value="UniProtKB-KW"/>
</dbReference>
<dbReference type="Pfam" id="PF00648">
    <property type="entry name" value="Peptidase_C2"/>
    <property type="match status" value="1"/>
</dbReference>
<protein>
    <recommendedName>
        <fullName evidence="3">receptor protein-tyrosine kinase</fullName>
        <ecNumber evidence="3">2.7.10.1</ecNumber>
    </recommendedName>
</protein>
<dbReference type="InterPro" id="IPR033883">
    <property type="entry name" value="C2_III"/>
</dbReference>
<evidence type="ECO:0000256" key="11">
    <source>
        <dbReference type="ARBA" id="ARBA00022801"/>
    </source>
</evidence>
<evidence type="ECO:0000256" key="2">
    <source>
        <dbReference type="ARBA" id="ARBA00007623"/>
    </source>
</evidence>
<dbReference type="FunFam" id="2.60.120.200:FF:000193">
    <property type="entry name" value="Tyrosine-protein kinase receptor"/>
    <property type="match status" value="1"/>
</dbReference>
<dbReference type="CDD" id="cd06263">
    <property type="entry name" value="MAM"/>
    <property type="match status" value="1"/>
</dbReference>
<dbReference type="STRING" id="300112.A0A4S2KIW2"/>
<keyword evidence="8" id="KW-0732">Signal</keyword>
<keyword evidence="10" id="KW-0418">Kinase</keyword>
<keyword evidence="7" id="KW-0812">Transmembrane</keyword>
<accession>A0A4S2KIW2</accession>
<keyword evidence="19" id="KW-0675">Receptor</keyword>
<dbReference type="Pfam" id="PF00629">
    <property type="entry name" value="MAM"/>
    <property type="match status" value="2"/>
</dbReference>
<dbReference type="Pfam" id="PF01067">
    <property type="entry name" value="Calpain_III"/>
    <property type="match status" value="1"/>
</dbReference>
<dbReference type="InterPro" id="IPR036055">
    <property type="entry name" value="LDL_receptor-like_sf"/>
</dbReference>
<feature type="region of interest" description="Disordered" evidence="24">
    <location>
        <begin position="616"/>
        <end position="649"/>
    </location>
</feature>
<keyword evidence="14" id="KW-0067">ATP-binding</keyword>
<dbReference type="SMART" id="SM00720">
    <property type="entry name" value="calpain_III"/>
    <property type="match status" value="1"/>
</dbReference>
<keyword evidence="5 23" id="KW-0645">Protease</keyword>
<dbReference type="InterPro" id="IPR038765">
    <property type="entry name" value="Papain-like_cys_pep_sf"/>
</dbReference>
<evidence type="ECO:0000256" key="4">
    <source>
        <dbReference type="ARBA" id="ARBA00022475"/>
    </source>
</evidence>
<dbReference type="InterPro" id="IPR013320">
    <property type="entry name" value="ConA-like_dom_sf"/>
</dbReference>
<comment type="similarity">
    <text evidence="2">Belongs to the peptidase C2 family.</text>
</comment>
<dbReference type="EC" id="2.7.10.1" evidence="3"/>
<evidence type="ECO:0000256" key="24">
    <source>
        <dbReference type="SAM" id="MobiDB-lite"/>
    </source>
</evidence>
<dbReference type="CDD" id="cd00214">
    <property type="entry name" value="Calpain_III"/>
    <property type="match status" value="1"/>
</dbReference>
<feature type="domain" description="Calpain catalytic" evidence="26">
    <location>
        <begin position="1295"/>
        <end position="1594"/>
    </location>
</feature>
<feature type="region of interest" description="Disordered" evidence="24">
    <location>
        <begin position="987"/>
        <end position="1097"/>
    </location>
</feature>
<reference evidence="28 29" key="1">
    <citation type="journal article" date="2019" name="Philos. Trans. R. Soc. Lond., B, Biol. Sci.">
        <title>Ant behaviour and brain gene expression of defending hosts depend on the ecological success of the intruding social parasite.</title>
        <authorList>
            <person name="Kaur R."/>
            <person name="Stoldt M."/>
            <person name="Jongepier E."/>
            <person name="Feldmeyer B."/>
            <person name="Menzel F."/>
            <person name="Bornberg-Bauer E."/>
            <person name="Foitzik S."/>
        </authorList>
    </citation>
    <scope>NUCLEOTIDE SEQUENCE [LARGE SCALE GENOMIC DNA]</scope>
    <source>
        <tissue evidence="28">Whole body</tissue>
    </source>
</reference>
<keyword evidence="17" id="KW-0829">Tyrosine-protein kinase</keyword>
<organism evidence="28 29">
    <name type="scientific">Temnothorax longispinosus</name>
    <dbReference type="NCBI Taxonomy" id="300112"/>
    <lineage>
        <taxon>Eukaryota</taxon>
        <taxon>Metazoa</taxon>
        <taxon>Ecdysozoa</taxon>
        <taxon>Arthropoda</taxon>
        <taxon>Hexapoda</taxon>
        <taxon>Insecta</taxon>
        <taxon>Pterygota</taxon>
        <taxon>Neoptera</taxon>
        <taxon>Endopterygota</taxon>
        <taxon>Hymenoptera</taxon>
        <taxon>Apocrita</taxon>
        <taxon>Aculeata</taxon>
        <taxon>Formicoidea</taxon>
        <taxon>Formicidae</taxon>
        <taxon>Myrmicinae</taxon>
        <taxon>Temnothorax</taxon>
    </lineage>
</organism>
<evidence type="ECO:0000256" key="8">
    <source>
        <dbReference type="ARBA" id="ARBA00022729"/>
    </source>
</evidence>
<feature type="compositionally biased region" description="Low complexity" evidence="24">
    <location>
        <begin position="1060"/>
        <end position="1097"/>
    </location>
</feature>
<name>A0A4S2KIW2_9HYME</name>
<dbReference type="InterPro" id="IPR000169">
    <property type="entry name" value="Pept_cys_AS"/>
</dbReference>
<keyword evidence="9" id="KW-0547">Nucleotide-binding</keyword>
<dbReference type="InterPro" id="IPR002172">
    <property type="entry name" value="LDrepeatLR_classA_rpt"/>
</dbReference>
<feature type="region of interest" description="Disordered" evidence="24">
    <location>
        <begin position="1773"/>
        <end position="1799"/>
    </location>
</feature>
<keyword evidence="15" id="KW-1133">Transmembrane helix</keyword>
<feature type="active site" evidence="21 23">
    <location>
        <position position="1506"/>
    </location>
</feature>
<dbReference type="InterPro" id="IPR001300">
    <property type="entry name" value="Peptidase_C2_calpain_cat"/>
</dbReference>
<evidence type="ECO:0000256" key="15">
    <source>
        <dbReference type="ARBA" id="ARBA00022989"/>
    </source>
</evidence>
<dbReference type="InterPro" id="IPR011992">
    <property type="entry name" value="EF-hand-dom_pair"/>
</dbReference>
<dbReference type="PROSITE" id="PS00139">
    <property type="entry name" value="THIOL_PROTEASE_CYS"/>
    <property type="match status" value="1"/>
</dbReference>
<dbReference type="InterPro" id="IPR000998">
    <property type="entry name" value="MAM_dom"/>
</dbReference>
<evidence type="ECO:0000256" key="21">
    <source>
        <dbReference type="PIRSR" id="PIRSR622684-1"/>
    </source>
</evidence>
<dbReference type="InterPro" id="IPR022682">
    <property type="entry name" value="Calpain_domain_III"/>
</dbReference>
<evidence type="ECO:0000256" key="6">
    <source>
        <dbReference type="ARBA" id="ARBA00022679"/>
    </source>
</evidence>
<feature type="compositionally biased region" description="Basic and acidic residues" evidence="24">
    <location>
        <begin position="1773"/>
        <end position="1783"/>
    </location>
</feature>
<dbReference type="SMART" id="SM00192">
    <property type="entry name" value="LDLa"/>
    <property type="match status" value="1"/>
</dbReference>
<keyword evidence="18 22" id="KW-1015">Disulfide bond</keyword>
<dbReference type="EMBL" id="QBLH01002242">
    <property type="protein sequence ID" value="TGZ49056.1"/>
    <property type="molecule type" value="Genomic_DNA"/>
</dbReference>
<dbReference type="Proteomes" id="UP000310200">
    <property type="component" value="Unassembled WGS sequence"/>
</dbReference>
<dbReference type="GO" id="GO:0004714">
    <property type="term" value="F:transmembrane receptor protein tyrosine kinase activity"/>
    <property type="evidence" value="ECO:0007669"/>
    <property type="project" value="UniProtKB-EC"/>
</dbReference>
<dbReference type="Pfam" id="PF12810">
    <property type="entry name" value="ALK_LTK_GRD"/>
    <property type="match status" value="1"/>
</dbReference>